<dbReference type="Proteomes" id="UP000285349">
    <property type="component" value="Unassembled WGS sequence"/>
</dbReference>
<gene>
    <name evidence="1" type="ORF">BK666_20930</name>
</gene>
<accession>A0A423K005</accession>
<dbReference type="AlphaFoldDB" id="A0A423K005"/>
<evidence type="ECO:0000313" key="1">
    <source>
        <dbReference type="EMBL" id="RON43536.1"/>
    </source>
</evidence>
<organism evidence="1 2">
    <name type="scientific">Pseudomonas frederiksbergensis</name>
    <dbReference type="NCBI Taxonomy" id="104087"/>
    <lineage>
        <taxon>Bacteria</taxon>
        <taxon>Pseudomonadati</taxon>
        <taxon>Pseudomonadota</taxon>
        <taxon>Gammaproteobacteria</taxon>
        <taxon>Pseudomonadales</taxon>
        <taxon>Pseudomonadaceae</taxon>
        <taxon>Pseudomonas</taxon>
    </lineage>
</organism>
<dbReference type="EMBL" id="MOBQ01000024">
    <property type="protein sequence ID" value="RON43536.1"/>
    <property type="molecule type" value="Genomic_DNA"/>
</dbReference>
<reference evidence="1 2" key="1">
    <citation type="submission" date="2016-10" db="EMBL/GenBank/DDBJ databases">
        <title>Comparative genome analysis of multiple Pseudomonas spp. focuses on biocontrol and plant growth promoting traits.</title>
        <authorList>
            <person name="Tao X.-Y."/>
            <person name="Taylor C.G."/>
        </authorList>
    </citation>
    <scope>NUCLEOTIDE SEQUENCE [LARGE SCALE GENOMIC DNA]</scope>
    <source>
        <strain evidence="1 2">37A10</strain>
    </source>
</reference>
<name>A0A423K005_9PSED</name>
<dbReference type="RefSeq" id="WP_123512715.1">
    <property type="nucleotide sequence ID" value="NZ_MOBQ01000024.1"/>
</dbReference>
<dbReference type="OrthoDB" id="6759120at2"/>
<comment type="caution">
    <text evidence="1">The sequence shown here is derived from an EMBL/GenBank/DDBJ whole genome shotgun (WGS) entry which is preliminary data.</text>
</comment>
<proteinExistence type="predicted"/>
<protein>
    <submittedName>
        <fullName evidence="1">Uncharacterized protein</fullName>
    </submittedName>
</protein>
<sequence>MKSGEQLIQVEHLRKFTHLLTMDGRQGWDSTQHAALLQALADSEKTTYIGCIADAFGVENPQIFAIGDLVRIIALPSSLFMDELSEEIRSFATNYGYVAAISGRGLYGADIYFIDHGALALATAAETFTKLRLLGSA</sequence>
<evidence type="ECO:0000313" key="2">
    <source>
        <dbReference type="Proteomes" id="UP000285349"/>
    </source>
</evidence>